<dbReference type="Proteomes" id="UP000284842">
    <property type="component" value="Unassembled WGS sequence"/>
</dbReference>
<dbReference type="InParanoid" id="A0A409W4A0"/>
<comment type="similarity">
    <text evidence="1">Belongs to the TRAFAC class dynamin-like GTPase superfamily. IRG family.</text>
</comment>
<dbReference type="GO" id="GO:0005525">
    <property type="term" value="F:GTP binding"/>
    <property type="evidence" value="ECO:0007669"/>
    <property type="project" value="InterPro"/>
</dbReference>
<feature type="compositionally biased region" description="Basic and acidic residues" evidence="2">
    <location>
        <begin position="82"/>
        <end position="128"/>
    </location>
</feature>
<dbReference type="STRING" id="181874.A0A409W4A0"/>
<evidence type="ECO:0000256" key="1">
    <source>
        <dbReference type="ARBA" id="ARBA00005429"/>
    </source>
</evidence>
<organism evidence="4 5">
    <name type="scientific">Panaeolus cyanescens</name>
    <dbReference type="NCBI Taxonomy" id="181874"/>
    <lineage>
        <taxon>Eukaryota</taxon>
        <taxon>Fungi</taxon>
        <taxon>Dikarya</taxon>
        <taxon>Basidiomycota</taxon>
        <taxon>Agaricomycotina</taxon>
        <taxon>Agaricomycetes</taxon>
        <taxon>Agaricomycetidae</taxon>
        <taxon>Agaricales</taxon>
        <taxon>Agaricineae</taxon>
        <taxon>Galeropsidaceae</taxon>
        <taxon>Panaeolus</taxon>
    </lineage>
</organism>
<dbReference type="Gene3D" id="3.40.50.300">
    <property type="entry name" value="P-loop containing nucleotide triphosphate hydrolases"/>
    <property type="match status" value="1"/>
</dbReference>
<comment type="caution">
    <text evidence="4">The sequence shown here is derived from an EMBL/GenBank/DDBJ whole genome shotgun (WGS) entry which is preliminary data.</text>
</comment>
<evidence type="ECO:0000256" key="2">
    <source>
        <dbReference type="SAM" id="MobiDB-lite"/>
    </source>
</evidence>
<evidence type="ECO:0000259" key="3">
    <source>
        <dbReference type="PROSITE" id="PS51716"/>
    </source>
</evidence>
<gene>
    <name evidence="4" type="ORF">CVT24_012319</name>
</gene>
<dbReference type="PROSITE" id="PS51716">
    <property type="entry name" value="G_IRG"/>
    <property type="match status" value="1"/>
</dbReference>
<dbReference type="InterPro" id="IPR007743">
    <property type="entry name" value="Immunity-related_GTPase-like"/>
</dbReference>
<protein>
    <recommendedName>
        <fullName evidence="3">IRG-type G domain-containing protein</fullName>
    </recommendedName>
</protein>
<dbReference type="Pfam" id="PF05049">
    <property type="entry name" value="IIGP"/>
    <property type="match status" value="1"/>
</dbReference>
<dbReference type="InterPro" id="IPR027417">
    <property type="entry name" value="P-loop_NTPase"/>
</dbReference>
<proteinExistence type="inferred from homology"/>
<evidence type="ECO:0000313" key="5">
    <source>
        <dbReference type="Proteomes" id="UP000284842"/>
    </source>
</evidence>
<feature type="compositionally biased region" description="Basic and acidic residues" evidence="2">
    <location>
        <begin position="50"/>
        <end position="66"/>
    </location>
</feature>
<dbReference type="PANTHER" id="PTHR14143:SF1">
    <property type="entry name" value="IRG-TYPE G DOMAIN-CONTAINING PROTEIN"/>
    <property type="match status" value="1"/>
</dbReference>
<name>A0A409W4A0_9AGAR</name>
<dbReference type="InterPro" id="IPR030385">
    <property type="entry name" value="G_IRG_dom"/>
</dbReference>
<dbReference type="GO" id="GO:0016020">
    <property type="term" value="C:membrane"/>
    <property type="evidence" value="ECO:0007669"/>
    <property type="project" value="InterPro"/>
</dbReference>
<accession>A0A409W4A0</accession>
<dbReference type="EMBL" id="NHTK01005825">
    <property type="protein sequence ID" value="PPQ73295.1"/>
    <property type="molecule type" value="Genomic_DNA"/>
</dbReference>
<dbReference type="AlphaFoldDB" id="A0A409W4A0"/>
<feature type="region of interest" description="Disordered" evidence="2">
    <location>
        <begin position="50"/>
        <end position="128"/>
    </location>
</feature>
<dbReference type="PANTHER" id="PTHR14143">
    <property type="entry name" value="INTERFERON-INDUCIBLE GTPASE FAMILY MEMBER"/>
    <property type="match status" value="1"/>
</dbReference>
<sequence length="437" mass="50277">MNLLPRLPYYPNAFFSLERMVFHLLAPFAIAGAREGVKWVDKKLMERENRKAHERLTEQAAAERRASSSRGAPVAMYLPTTREIEERNRAREKKEAEEKALAEKKEKEEREKREKALAEKKERDETEKREKILAEARKEAAIEAAKKEAEIARIKKEAEVALANKNAEIAAERKKAEDERIKREEIMRKLKEALEAQREAEDALLRGIPPDVRPTHYQLQSFRKEYGYQVNKFHVAVVGESGMGKSTFLNAARGLAPGDPGYARSSLNECTTEVTRYEDPRHFNLVWYDVPGANTPTITGWTYFMDKGLFAFDALVIVFCDRFTQTVGTLLKNAKTCNKPVYLVRTKADQLMSNLKYEMDWPASEEELKKRLVEMTRDTVRKNMELISMPTDTEFYLVSRDVLTDYAKGGILDSEGIHERKLLDDIYANKTVVENKT</sequence>
<feature type="domain" description="IRG-type G" evidence="3">
    <location>
        <begin position="231"/>
        <end position="419"/>
    </location>
</feature>
<evidence type="ECO:0000313" key="4">
    <source>
        <dbReference type="EMBL" id="PPQ73295.1"/>
    </source>
</evidence>
<dbReference type="OrthoDB" id="422720at2759"/>
<dbReference type="SUPFAM" id="SSF52540">
    <property type="entry name" value="P-loop containing nucleoside triphosphate hydrolases"/>
    <property type="match status" value="1"/>
</dbReference>
<reference evidence="4 5" key="1">
    <citation type="journal article" date="2018" name="Evol. Lett.">
        <title>Horizontal gene cluster transfer increased hallucinogenic mushroom diversity.</title>
        <authorList>
            <person name="Reynolds H.T."/>
            <person name="Vijayakumar V."/>
            <person name="Gluck-Thaler E."/>
            <person name="Korotkin H.B."/>
            <person name="Matheny P.B."/>
            <person name="Slot J.C."/>
        </authorList>
    </citation>
    <scope>NUCLEOTIDE SEQUENCE [LARGE SCALE GENOMIC DNA]</scope>
    <source>
        <strain evidence="4 5">2629</strain>
    </source>
</reference>
<keyword evidence="5" id="KW-1185">Reference proteome</keyword>